<comment type="cofactor">
    <cofactor evidence="2">
        <name>[4Fe-4S] cluster</name>
        <dbReference type="ChEBI" id="CHEBI:49883"/>
    </cofactor>
</comment>
<comment type="similarity">
    <text evidence="3">Belongs to the prokaryotic molybdopterin-containing oxidoreductase family. NasA/NapA/NarB subfamily.</text>
</comment>
<evidence type="ECO:0000313" key="11">
    <source>
        <dbReference type="EMBL" id="QEA07640.1"/>
    </source>
</evidence>
<evidence type="ECO:0000256" key="5">
    <source>
        <dbReference type="ARBA" id="ARBA00023002"/>
    </source>
</evidence>
<evidence type="ECO:0000256" key="8">
    <source>
        <dbReference type="ARBA" id="ARBA00023063"/>
    </source>
</evidence>
<evidence type="ECO:0000256" key="3">
    <source>
        <dbReference type="ARBA" id="ARBA00008747"/>
    </source>
</evidence>
<dbReference type="PROSITE" id="PS00490">
    <property type="entry name" value="MOLYBDOPTERIN_PROK_2"/>
    <property type="match status" value="1"/>
</dbReference>
<dbReference type="GO" id="GO:0051536">
    <property type="term" value="F:iron-sulfur cluster binding"/>
    <property type="evidence" value="ECO:0007669"/>
    <property type="project" value="UniProtKB-KW"/>
</dbReference>
<keyword evidence="7" id="KW-0411">Iron-sulfur</keyword>
<keyword evidence="8" id="KW-0534">Nitrate assimilation</keyword>
<dbReference type="GO" id="GO:0016491">
    <property type="term" value="F:oxidoreductase activity"/>
    <property type="evidence" value="ECO:0007669"/>
    <property type="project" value="UniProtKB-KW"/>
</dbReference>
<evidence type="ECO:0000256" key="7">
    <source>
        <dbReference type="ARBA" id="ARBA00023014"/>
    </source>
</evidence>
<proteinExistence type="inferred from homology"/>
<dbReference type="GO" id="GO:0043546">
    <property type="term" value="F:molybdopterin cofactor binding"/>
    <property type="evidence" value="ECO:0007669"/>
    <property type="project" value="InterPro"/>
</dbReference>
<dbReference type="InterPro" id="IPR006657">
    <property type="entry name" value="MoPterin_dinucl-bd_dom"/>
</dbReference>
<protein>
    <submittedName>
        <fullName evidence="11">Nitrate reductase</fullName>
        <ecNumber evidence="11">1.7.99.4</ecNumber>
    </submittedName>
</protein>
<gene>
    <name evidence="11" type="primary">nasA</name>
    <name evidence="11" type="ORF">KBTEX_03999</name>
</gene>
<accession>A0A5B8RFK6</accession>
<dbReference type="InterPro" id="IPR006655">
    <property type="entry name" value="Mopterin_OxRdtase_prok_CS"/>
</dbReference>
<name>A0A5B8RFK6_9ZZZZ</name>
<evidence type="ECO:0000256" key="6">
    <source>
        <dbReference type="ARBA" id="ARBA00023004"/>
    </source>
</evidence>
<dbReference type="PANTHER" id="PTHR43105:SF9">
    <property type="entry name" value="NADPH-FE(3+) OXIDOREDUCTASE SUBUNIT ALPHA"/>
    <property type="match status" value="1"/>
</dbReference>
<dbReference type="Gene3D" id="3.40.50.740">
    <property type="match status" value="1"/>
</dbReference>
<dbReference type="GO" id="GO:0046872">
    <property type="term" value="F:metal ion binding"/>
    <property type="evidence" value="ECO:0007669"/>
    <property type="project" value="UniProtKB-KW"/>
</dbReference>
<dbReference type="InterPro" id="IPR006656">
    <property type="entry name" value="Mopterin_OxRdtase"/>
</dbReference>
<feature type="domain" description="Molybdopterin dinucleotide-binding" evidence="10">
    <location>
        <begin position="181"/>
        <end position="292"/>
    </location>
</feature>
<evidence type="ECO:0000259" key="10">
    <source>
        <dbReference type="Pfam" id="PF01568"/>
    </source>
</evidence>
<keyword evidence="5 11" id="KW-0560">Oxidoreductase</keyword>
<dbReference type="PANTHER" id="PTHR43105">
    <property type="entry name" value="RESPIRATORY NITRATE REDUCTASE"/>
    <property type="match status" value="1"/>
</dbReference>
<dbReference type="AlphaFoldDB" id="A0A5B8RFK6"/>
<dbReference type="InterPro" id="IPR050123">
    <property type="entry name" value="Prok_molybdopt-oxidoreductase"/>
</dbReference>
<evidence type="ECO:0000256" key="4">
    <source>
        <dbReference type="ARBA" id="ARBA00022723"/>
    </source>
</evidence>
<dbReference type="GO" id="GO:0042128">
    <property type="term" value="P:nitrate assimilation"/>
    <property type="evidence" value="ECO:0007669"/>
    <property type="project" value="UniProtKB-KW"/>
</dbReference>
<sequence length="426" mass="45982">MSLPDTERVREALHRCELVVVSDMTRETDTAAWADVLLPAAAWGEKDGTVTNSERRISRQRPFRDAPGEARPDWWMIAAVARRMGYTGFDYAGPHEIFDEHARLSALDGAPRAFDIGGLAGLDRAGYDALAPRQWPLPAAGGAEHPRLFADGGFPTADGRARLQAVEPRAPAHATDADYPLSLNSGRVRDHWHTLTRSARAPRLCGHTPEPRLAVSPADAAALGLATGGLARVESAWGTTVVRVEITPEQAPGAVFLPMHWSEQFASGGRAGALVNPAVCPRSGEPEFKHTPVRVTALATAWQGVAVARGRLDVTALDCWTRVPGRGHERYELAHGEVPADWHAWARTLLDDGTDGDWLEYADPRAGRYRAALIGSDGSLHACVYATPDEEGLPERYWLTNLFEAGPLDGTARFAVLAGRPSAVTG</sequence>
<dbReference type="CDD" id="cd02791">
    <property type="entry name" value="MopB_CT_Nitrate-R-NapA-like"/>
    <property type="match status" value="1"/>
</dbReference>
<dbReference type="Pfam" id="PF00384">
    <property type="entry name" value="Molybdopterin"/>
    <property type="match status" value="1"/>
</dbReference>
<evidence type="ECO:0000259" key="9">
    <source>
        <dbReference type="Pfam" id="PF00384"/>
    </source>
</evidence>
<evidence type="ECO:0000256" key="1">
    <source>
        <dbReference type="ARBA" id="ARBA00001942"/>
    </source>
</evidence>
<organism evidence="11">
    <name type="scientific">uncultured organism</name>
    <dbReference type="NCBI Taxonomy" id="155900"/>
    <lineage>
        <taxon>unclassified sequences</taxon>
        <taxon>environmental samples</taxon>
    </lineage>
</organism>
<dbReference type="EC" id="1.7.99.4" evidence="11"/>
<keyword evidence="6" id="KW-0408">Iron</keyword>
<dbReference type="SUPFAM" id="SSF53706">
    <property type="entry name" value="Formate dehydrogenase/DMSO reductase, domains 1-3"/>
    <property type="match status" value="1"/>
</dbReference>
<dbReference type="GO" id="GO:0016020">
    <property type="term" value="C:membrane"/>
    <property type="evidence" value="ECO:0007669"/>
    <property type="project" value="TreeGrafter"/>
</dbReference>
<keyword evidence="4" id="KW-0479">Metal-binding</keyword>
<dbReference type="EMBL" id="MN079304">
    <property type="protein sequence ID" value="QEA07640.1"/>
    <property type="molecule type" value="Genomic_DNA"/>
</dbReference>
<dbReference type="InterPro" id="IPR041957">
    <property type="entry name" value="CT_Nitrate-R-NapA-like"/>
</dbReference>
<dbReference type="SUPFAM" id="SSF50692">
    <property type="entry name" value="ADC-like"/>
    <property type="match status" value="1"/>
</dbReference>
<evidence type="ECO:0000256" key="2">
    <source>
        <dbReference type="ARBA" id="ARBA00001966"/>
    </source>
</evidence>
<dbReference type="InterPro" id="IPR009010">
    <property type="entry name" value="Asp_de-COase-like_dom_sf"/>
</dbReference>
<reference evidence="11" key="1">
    <citation type="submission" date="2019-06" db="EMBL/GenBank/DDBJ databases">
        <authorList>
            <person name="Murdoch R.W."/>
            <person name="Fathepure B."/>
        </authorList>
    </citation>
    <scope>NUCLEOTIDE SEQUENCE</scope>
</reference>
<dbReference type="Gene3D" id="2.40.40.20">
    <property type="match status" value="1"/>
</dbReference>
<feature type="domain" description="Molybdopterin oxidoreductase" evidence="9">
    <location>
        <begin position="3"/>
        <end position="82"/>
    </location>
</feature>
<dbReference type="Pfam" id="PF01568">
    <property type="entry name" value="Molydop_binding"/>
    <property type="match status" value="1"/>
</dbReference>
<comment type="cofactor">
    <cofactor evidence="1">
        <name>Mo-bis(molybdopterin guanine dinucleotide)</name>
        <dbReference type="ChEBI" id="CHEBI:60539"/>
    </cofactor>
</comment>